<sequence>MIHNFTLNRSYFLDPLNKSIHNAESNKILLNLIYNYLASVSNKELTLCGQDALYFVRNFRKPYRCSDNLPHMSCNVYRTWGSQVSLNSNSEKSFIIPTPHDWARMTAWASGEKNPSYVKMKDGSYCCHHKADVSRRPSGSGDSRFSSDGATAQSSNDNNSDEADLPKWQCYVKFINKTFCLVTVIPDGTDLIRGLITPAEKKNVEQATSESSYCELDSRPDVEETVSSMNARNDSCSFYTSCSTQSKEFSEYDESADKTPEPSSSFRLRASTWDPVRRGDVDPQRSTDDRLRTNSLGARIAPLSQLKPKRGGSFDFESREKLSETLRDYKTQFSPVILPIYVCKCSLAEIIKYLISNNECEQCEEELMSSEINIHDPDLGNNSVKEQCKGISDAFTKFFICSLFKSLHHGYDLPTLDIDQAFSKCETSVLTIDITDYMKIVCKHLKNFTSEAAGDDAKEPKPASYFISSPACNDLIFIHRLIKRKFTKILAADFKSIPSKPEFFFFFPSWTKESKPSSVGMLSPGVPVDTPIGVSDEQIMPLGMNTWESCKGSVNSEDNACTSLLSNMDSDSLNEASHESLMDEFNPLFIKLDCNIHSDNNVGKCSVNVIPACICEILRHLDKPMNLRADNLRITLNLICLTSPYQSVKKKPPKSFTESSARLYIGDESIGDDLSDCLSFNDKLPQQVSQLPDYQFNALNSCLSQMKWLMKDEIVTFMLDSSPVTADILKMVCDHIESSPNASTCFIEKVPLSFVFGNQTACINNFLKEFDNIKIPYYSLKKEKNMYYLVKNTNEKHRLGRNERESQISLSDIGRIMTNSMEVVDEEHENFFQVFRLTYASVFVDGEEDNHRTMQNTVQWILDRESSDTELPNFWLIMTMPTSDFVIVYFHCRFLEIKKKEIDDYIVVRETVIHNIKNLCKVVNQKMLLNSLHDTRLCDQLLVPDPQQYDNDDEPNNLDLELNSVFSPGCFACSVVWETKFILHPRLKTSPLKGAVSRGIQALCSTLSGLSVTNRKNMFVYQDENKNVFYLKLYESIHGCQKTQESEETSSGSFSRSSSFTSLSRKQFDEQLPFLLDETRSRIKSFSDTSDSNLLKSDDFITLKVYGIAEAGEDIKIDLVQVLQNRLDDAVLDVISVMLSRNALCKLLSEDIHFLQKPNQHPSSVLQFCIQNWVMKYLYSFRYFIKQNVQVVACLPKYSDPRSAFHFQDYSVPENSPKRISEHDIFLYNQNPTSGKGIACLAFTIVDENSDTIECTDELDASIKHTGFEAPSLDNLKLITSTQSVLIGELLGDCYARVEFRVWKQGKVNMEVLESKLCLAIKHALWELTIEKILLPFSIFLPNSGINFYSILPGVVTLFEVYHSLIPGWINFGTEFNVPSIRLWEISVPIRPNLSILLKELNSVLLPPETSCYAFYKKNWCSEKLNEDYTPCTKFREVMHTGDTCLVIGRNATYLHDLVDNIKGTTLETSKGEKMIQRLPSVSQDDVPVMISKQKFILIVIANSKMKMYIYNWNKDKFENLTKYVTNVCDWLQARAQVLSSIVLQKMGIFHNLPMYRQDLPKKILEITASNSDVLMKFPMSLNKPASGLPLNKIGDAFKDVRLPKAVREKSTNQNSFEQNIHQLHEIQKIERKPPYKQLHKMYQAKVSSSNTSLNEEMLTNFQLHGRLIHYCLTPLLFMPAWRIKAASTRDHSLSLRTQSQSEDLNKLDVLDDSWHEAICLNFITDYKQYLQSMGFFQILRSTELNRRISYVPQDCINFTYTYMYKFLLGGVLLYELHFCEPFFNAKLYALEYTRLNTKSNVLVSQFTVGFLDECDRIKFQMHLHSFTYDYHLRCLYQFISERESNLPLGYHIVEFLDDFMKYYPKAPNYARSLVHTECISVNDVSILPTQLFKYLLNHGENYNMDVFRMVPSSRLDEVPEENEYVLIRSKSLSAVCYKDSNDIQQTDDFDIIIIVSHINDCLERTVSFQVYILITSKKELYPKSENEPKLGQFRTVSTSHDCASSIDDDVDSMRLSIYDESCSSRESQDLKEYKKKKTSHHVEIKQEFVNYLGYYSSHEEAMQKLMAEEVEDAKSYIEGLVEQGIFDCETHLLWNKLLCSTPSPLTYQELQQLVSLADVYEISSMDPQLKNILNQPISWLQSFIKALVAKLPDSCHLFPSLNGNTQELLVLHPQYSNGFVMIVLNLQKSTCTMNLVYRKGKYNADETQVELQSLLEQIINTYCFHLWLDAF</sequence>
<reference evidence="2 3" key="1">
    <citation type="submission" date="2024-03" db="EMBL/GenBank/DDBJ databases">
        <title>Adaptation during the transition from Ophiocordyceps entomopathogen to insect associate is accompanied by gene loss and intensified selection.</title>
        <authorList>
            <person name="Ward C.M."/>
            <person name="Onetto C.A."/>
            <person name="Borneman A.R."/>
        </authorList>
    </citation>
    <scope>NUCLEOTIDE SEQUENCE [LARGE SCALE GENOMIC DNA]</scope>
    <source>
        <strain evidence="2">AWRI1</strain>
        <tissue evidence="2">Single Adult Female</tissue>
    </source>
</reference>
<feature type="region of interest" description="Disordered" evidence="1">
    <location>
        <begin position="132"/>
        <end position="162"/>
    </location>
</feature>
<evidence type="ECO:0000256" key="1">
    <source>
        <dbReference type="SAM" id="MobiDB-lite"/>
    </source>
</evidence>
<dbReference type="EMBL" id="JBBCAQ010000033">
    <property type="protein sequence ID" value="KAK7582226.1"/>
    <property type="molecule type" value="Genomic_DNA"/>
</dbReference>
<dbReference type="PANTHER" id="PTHR14918">
    <property type="entry name" value="KICSTOR COMPLEX PROTEIN SZT2"/>
    <property type="match status" value="1"/>
</dbReference>
<evidence type="ECO:0008006" key="4">
    <source>
        <dbReference type="Google" id="ProtNLM"/>
    </source>
</evidence>
<organism evidence="2 3">
    <name type="scientific">Parthenolecanium corni</name>
    <dbReference type="NCBI Taxonomy" id="536013"/>
    <lineage>
        <taxon>Eukaryota</taxon>
        <taxon>Metazoa</taxon>
        <taxon>Ecdysozoa</taxon>
        <taxon>Arthropoda</taxon>
        <taxon>Hexapoda</taxon>
        <taxon>Insecta</taxon>
        <taxon>Pterygota</taxon>
        <taxon>Neoptera</taxon>
        <taxon>Paraneoptera</taxon>
        <taxon>Hemiptera</taxon>
        <taxon>Sternorrhyncha</taxon>
        <taxon>Coccoidea</taxon>
        <taxon>Coccidae</taxon>
        <taxon>Parthenolecanium</taxon>
    </lineage>
</organism>
<dbReference type="InterPro" id="IPR033228">
    <property type="entry name" value="SZT2"/>
</dbReference>
<gene>
    <name evidence="2" type="ORF">V9T40_013671</name>
</gene>
<dbReference type="GO" id="GO:0005777">
    <property type="term" value="C:peroxisome"/>
    <property type="evidence" value="ECO:0007669"/>
    <property type="project" value="InterPro"/>
</dbReference>
<evidence type="ECO:0000313" key="2">
    <source>
        <dbReference type="EMBL" id="KAK7582226.1"/>
    </source>
</evidence>
<name>A0AAN9TFD9_9HEMI</name>
<protein>
    <recommendedName>
        <fullName evidence="4">Protein SZT2</fullName>
    </recommendedName>
</protein>
<keyword evidence="3" id="KW-1185">Reference proteome</keyword>
<dbReference type="Proteomes" id="UP001367676">
    <property type="component" value="Unassembled WGS sequence"/>
</dbReference>
<dbReference type="PANTHER" id="PTHR14918:SF3">
    <property type="entry name" value="KICSTOR COMPLEX PROTEIN SZT2"/>
    <property type="match status" value="1"/>
</dbReference>
<evidence type="ECO:0000313" key="3">
    <source>
        <dbReference type="Proteomes" id="UP001367676"/>
    </source>
</evidence>
<comment type="caution">
    <text evidence="2">The sequence shown here is derived from an EMBL/GenBank/DDBJ whole genome shotgun (WGS) entry which is preliminary data.</text>
</comment>
<proteinExistence type="predicted"/>
<accession>A0AAN9TFD9</accession>
<feature type="compositionally biased region" description="Low complexity" evidence="1">
    <location>
        <begin position="136"/>
        <end position="149"/>
    </location>
</feature>